<protein>
    <submittedName>
        <fullName evidence="2">STAS domain-containing protein</fullName>
    </submittedName>
</protein>
<reference evidence="2" key="1">
    <citation type="journal article" date="2019" name="PLoS Negl. Trop. Dis.">
        <title>Revisiting the worldwide diversity of Leptospira species in the environment.</title>
        <authorList>
            <person name="Vincent A.T."/>
            <person name="Schiettekatte O."/>
            <person name="Bourhy P."/>
            <person name="Veyrier F.J."/>
            <person name="Picardeau M."/>
        </authorList>
    </citation>
    <scope>NUCLEOTIDE SEQUENCE [LARGE SCALE GENOMIC DNA]</scope>
    <source>
        <strain evidence="2">201702476</strain>
    </source>
</reference>
<evidence type="ECO:0000313" key="3">
    <source>
        <dbReference type="Proteomes" id="UP000297693"/>
    </source>
</evidence>
<comment type="caution">
    <text evidence="2">The sequence shown here is derived from an EMBL/GenBank/DDBJ whole genome shotgun (WGS) entry which is preliminary data.</text>
</comment>
<accession>A0A4R9JWG4</accession>
<organism evidence="2 3">
    <name type="scientific">Leptospira ognonensis</name>
    <dbReference type="NCBI Taxonomy" id="2484945"/>
    <lineage>
        <taxon>Bacteria</taxon>
        <taxon>Pseudomonadati</taxon>
        <taxon>Spirochaetota</taxon>
        <taxon>Spirochaetia</taxon>
        <taxon>Leptospirales</taxon>
        <taxon>Leptospiraceae</taxon>
        <taxon>Leptospira</taxon>
    </lineage>
</organism>
<proteinExistence type="predicted"/>
<dbReference type="Gene3D" id="3.30.750.24">
    <property type="entry name" value="STAS domain"/>
    <property type="match status" value="1"/>
</dbReference>
<dbReference type="Pfam" id="PF13466">
    <property type="entry name" value="STAS_2"/>
    <property type="match status" value="1"/>
</dbReference>
<dbReference type="InterPro" id="IPR036513">
    <property type="entry name" value="STAS_dom_sf"/>
</dbReference>
<dbReference type="SUPFAM" id="SSF52091">
    <property type="entry name" value="SpoIIaa-like"/>
    <property type="match status" value="1"/>
</dbReference>
<dbReference type="AlphaFoldDB" id="A0A4R9JWG4"/>
<evidence type="ECO:0000259" key="1">
    <source>
        <dbReference type="Pfam" id="PF13466"/>
    </source>
</evidence>
<dbReference type="Proteomes" id="UP000297693">
    <property type="component" value="Unassembled WGS sequence"/>
</dbReference>
<feature type="domain" description="MlaB-like STAS" evidence="1">
    <location>
        <begin position="20"/>
        <end position="95"/>
    </location>
</feature>
<keyword evidence="3" id="KW-1185">Reference proteome</keyword>
<dbReference type="InterPro" id="IPR058548">
    <property type="entry name" value="MlaB-like_STAS"/>
</dbReference>
<dbReference type="CDD" id="cd07043">
    <property type="entry name" value="STAS_anti-anti-sigma_factors"/>
    <property type="match status" value="1"/>
</dbReference>
<sequence length="127" mass="14520">MEPIIRQKEIPGGKLTAWEGYLTIQYVSMWRDKLIGLNLSPGSKYSIDLSRIQRIDTAGIQFLIFTKMFCDEKHIHLTILNHSIAVLKMYDVLGLVSFFGDKIKVSKEQAGEFEFAYGTRKEPNGSF</sequence>
<gene>
    <name evidence="2" type="ORF">EHQ58_13640</name>
</gene>
<evidence type="ECO:0000313" key="2">
    <source>
        <dbReference type="EMBL" id="TGL57333.1"/>
    </source>
</evidence>
<name>A0A4R9JWG4_9LEPT</name>
<dbReference type="OrthoDB" id="329313at2"/>
<dbReference type="EMBL" id="RQGD01000035">
    <property type="protein sequence ID" value="TGL57333.1"/>
    <property type="molecule type" value="Genomic_DNA"/>
</dbReference>
<dbReference type="RefSeq" id="WP_135624454.1">
    <property type="nucleotide sequence ID" value="NZ_RQGD01000035.1"/>
</dbReference>